<protein>
    <recommendedName>
        <fullName evidence="4">Lipoprotein</fullName>
    </recommendedName>
</protein>
<organism evidence="2 3">
    <name type="scientific">Myxococcus landrumensis</name>
    <dbReference type="NCBI Taxonomy" id="2813577"/>
    <lineage>
        <taxon>Bacteria</taxon>
        <taxon>Pseudomonadati</taxon>
        <taxon>Myxococcota</taxon>
        <taxon>Myxococcia</taxon>
        <taxon>Myxococcales</taxon>
        <taxon>Cystobacterineae</taxon>
        <taxon>Myxococcaceae</taxon>
        <taxon>Myxococcus</taxon>
    </lineage>
</organism>
<keyword evidence="1" id="KW-0732">Signal</keyword>
<sequence>MKISDPRNSLLVAFAVSTGLLLPLAARAGAWPAGKKAEYVGQCMQVAAIQGVDTKKADQKCKCSADAIEKNFTSAEIEVLSGQDNADAKLMQRALTVIQTKCGPTGK</sequence>
<evidence type="ECO:0000256" key="1">
    <source>
        <dbReference type="SAM" id="SignalP"/>
    </source>
</evidence>
<dbReference type="EMBL" id="CP071091">
    <property type="protein sequence ID" value="QSQ14855.1"/>
    <property type="molecule type" value="Genomic_DNA"/>
</dbReference>
<reference evidence="2 3" key="1">
    <citation type="submission" date="2021-02" db="EMBL/GenBank/DDBJ databases">
        <title>De Novo genome assembly of isolated myxobacteria.</title>
        <authorList>
            <person name="Stevens D.C."/>
        </authorList>
    </citation>
    <scope>NUCLEOTIDE SEQUENCE [LARGE SCALE GENOMIC DNA]</scope>
    <source>
        <strain evidence="2 3">SCHIC003</strain>
    </source>
</reference>
<feature type="chain" id="PRO_5047034578" description="Lipoprotein" evidence="1">
    <location>
        <begin position="29"/>
        <end position="107"/>
    </location>
</feature>
<name>A0ABX7N7Y6_9BACT</name>
<keyword evidence="3" id="KW-1185">Reference proteome</keyword>
<evidence type="ECO:0008006" key="4">
    <source>
        <dbReference type="Google" id="ProtNLM"/>
    </source>
</evidence>
<evidence type="ECO:0000313" key="3">
    <source>
        <dbReference type="Proteomes" id="UP000663090"/>
    </source>
</evidence>
<gene>
    <name evidence="2" type="ORF">JY572_01825</name>
</gene>
<feature type="signal peptide" evidence="1">
    <location>
        <begin position="1"/>
        <end position="28"/>
    </location>
</feature>
<evidence type="ECO:0000313" key="2">
    <source>
        <dbReference type="EMBL" id="QSQ14855.1"/>
    </source>
</evidence>
<proteinExistence type="predicted"/>
<accession>A0ABX7N7Y6</accession>
<dbReference type="RefSeq" id="WP_206716612.1">
    <property type="nucleotide sequence ID" value="NZ_CP071091.1"/>
</dbReference>
<dbReference type="Proteomes" id="UP000663090">
    <property type="component" value="Chromosome"/>
</dbReference>